<evidence type="ECO:0000256" key="1">
    <source>
        <dbReference type="SAM" id="MobiDB-lite"/>
    </source>
</evidence>
<dbReference type="EMBL" id="JACTAM010000016">
    <property type="protein sequence ID" value="KAI2655345.1"/>
    <property type="molecule type" value="Genomic_DNA"/>
</dbReference>
<feature type="region of interest" description="Disordered" evidence="1">
    <location>
        <begin position="70"/>
        <end position="161"/>
    </location>
</feature>
<sequence>MNHLLSCLSLGAPVPKKTPVKQRLKIPDPLRQELLELSAQASHMKEPPVSKKNLERQRLKIPEPLKQGLLRLSAWASPPQGTPMPKKTPERQRLKIPEQLRKELLREKPPAYSGQGALMPAKSPPEVPSPDRNPRTAPVPVVSPDGAAVATGVKKRQTEAY</sequence>
<proteinExistence type="predicted"/>
<name>A0ABQ8LXH0_LABRO</name>
<evidence type="ECO:0000313" key="3">
    <source>
        <dbReference type="Proteomes" id="UP000830375"/>
    </source>
</evidence>
<feature type="compositionally biased region" description="Basic and acidic residues" evidence="1">
    <location>
        <begin position="87"/>
        <end position="109"/>
    </location>
</feature>
<organism evidence="2 3">
    <name type="scientific">Labeo rohita</name>
    <name type="common">Indian major carp</name>
    <name type="synonym">Cyprinus rohita</name>
    <dbReference type="NCBI Taxonomy" id="84645"/>
    <lineage>
        <taxon>Eukaryota</taxon>
        <taxon>Metazoa</taxon>
        <taxon>Chordata</taxon>
        <taxon>Craniata</taxon>
        <taxon>Vertebrata</taxon>
        <taxon>Euteleostomi</taxon>
        <taxon>Actinopterygii</taxon>
        <taxon>Neopterygii</taxon>
        <taxon>Teleostei</taxon>
        <taxon>Ostariophysi</taxon>
        <taxon>Cypriniformes</taxon>
        <taxon>Cyprinidae</taxon>
        <taxon>Labeoninae</taxon>
        <taxon>Labeonini</taxon>
        <taxon>Labeo</taxon>
    </lineage>
</organism>
<gene>
    <name evidence="2" type="ORF">H4Q32_017729</name>
</gene>
<keyword evidence="3" id="KW-1185">Reference proteome</keyword>
<accession>A0ABQ8LXH0</accession>
<reference evidence="2 3" key="1">
    <citation type="submission" date="2022-01" db="EMBL/GenBank/DDBJ databases">
        <title>A high-quality chromosome-level genome assembly of rohu carp, Labeo rohita.</title>
        <authorList>
            <person name="Arick M.A. II"/>
            <person name="Hsu C.-Y."/>
            <person name="Magbanua Z."/>
            <person name="Pechanova O."/>
            <person name="Grover C."/>
            <person name="Miller E."/>
            <person name="Thrash A."/>
            <person name="Ezzel L."/>
            <person name="Alam S."/>
            <person name="Benzie J."/>
            <person name="Hamilton M."/>
            <person name="Karsi A."/>
            <person name="Lawrence M.L."/>
            <person name="Peterson D.G."/>
        </authorList>
    </citation>
    <scope>NUCLEOTIDE SEQUENCE [LARGE SCALE GENOMIC DNA]</scope>
    <source>
        <strain evidence="3">BAU-BD-2019</strain>
        <tissue evidence="2">Blood</tissue>
    </source>
</reference>
<evidence type="ECO:0000313" key="2">
    <source>
        <dbReference type="EMBL" id="KAI2655345.1"/>
    </source>
</evidence>
<feature type="compositionally biased region" description="Basic and acidic residues" evidence="1">
    <location>
        <begin position="43"/>
        <end position="58"/>
    </location>
</feature>
<comment type="caution">
    <text evidence="2">The sequence shown here is derived from an EMBL/GenBank/DDBJ whole genome shotgun (WGS) entry which is preliminary data.</text>
</comment>
<protein>
    <submittedName>
        <fullName evidence="2">Signal peptide peptidase-like 2B</fullName>
    </submittedName>
</protein>
<dbReference type="Proteomes" id="UP000830375">
    <property type="component" value="Unassembled WGS sequence"/>
</dbReference>
<feature type="region of interest" description="Disordered" evidence="1">
    <location>
        <begin position="38"/>
        <end position="58"/>
    </location>
</feature>